<keyword evidence="2" id="KW-1185">Reference proteome</keyword>
<proteinExistence type="predicted"/>
<comment type="caution">
    <text evidence="1">The sequence shown here is derived from an EMBL/GenBank/DDBJ whole genome shotgun (WGS) entry which is preliminary data.</text>
</comment>
<accession>A0A7J8A0J7</accession>
<sequence>MSVKSLIPSVKEVIKRSSTFQILLLLPPFSLQFSGISQLLTSKI</sequence>
<evidence type="ECO:0000313" key="1">
    <source>
        <dbReference type="EMBL" id="KAF6379530.1"/>
    </source>
</evidence>
<name>A0A7J8A0J7_MYOMY</name>
<evidence type="ECO:0000313" key="2">
    <source>
        <dbReference type="Proteomes" id="UP000527355"/>
    </source>
</evidence>
<dbReference type="AlphaFoldDB" id="A0A7J8A0J7"/>
<gene>
    <name evidence="1" type="ORF">mMyoMyo1_013809</name>
</gene>
<dbReference type="Proteomes" id="UP000527355">
    <property type="component" value="Unassembled WGS sequence"/>
</dbReference>
<organism evidence="1 2">
    <name type="scientific">Myotis myotis</name>
    <name type="common">Greater mouse-eared bat</name>
    <name type="synonym">Vespertilio myotis</name>
    <dbReference type="NCBI Taxonomy" id="51298"/>
    <lineage>
        <taxon>Eukaryota</taxon>
        <taxon>Metazoa</taxon>
        <taxon>Chordata</taxon>
        <taxon>Craniata</taxon>
        <taxon>Vertebrata</taxon>
        <taxon>Euteleostomi</taxon>
        <taxon>Mammalia</taxon>
        <taxon>Eutheria</taxon>
        <taxon>Laurasiatheria</taxon>
        <taxon>Chiroptera</taxon>
        <taxon>Yangochiroptera</taxon>
        <taxon>Vespertilionidae</taxon>
        <taxon>Myotis</taxon>
    </lineage>
</organism>
<protein>
    <submittedName>
        <fullName evidence="1">Nectin cell adhesion molecule 3</fullName>
    </submittedName>
</protein>
<reference evidence="1 2" key="1">
    <citation type="journal article" date="2020" name="Nature">
        <title>Six reference-quality genomes reveal evolution of bat adaptations.</title>
        <authorList>
            <person name="Jebb D."/>
            <person name="Huang Z."/>
            <person name="Pippel M."/>
            <person name="Hughes G.M."/>
            <person name="Lavrichenko K."/>
            <person name="Devanna P."/>
            <person name="Winkler S."/>
            <person name="Jermiin L.S."/>
            <person name="Skirmuntt E.C."/>
            <person name="Katzourakis A."/>
            <person name="Burkitt-Gray L."/>
            <person name="Ray D.A."/>
            <person name="Sullivan K.A.M."/>
            <person name="Roscito J.G."/>
            <person name="Kirilenko B.M."/>
            <person name="Davalos L.M."/>
            <person name="Corthals A.P."/>
            <person name="Power M.L."/>
            <person name="Jones G."/>
            <person name="Ransome R.D."/>
            <person name="Dechmann D.K.N."/>
            <person name="Locatelli A.G."/>
            <person name="Puechmaille S.J."/>
            <person name="Fedrigo O."/>
            <person name="Jarvis E.D."/>
            <person name="Hiller M."/>
            <person name="Vernes S.C."/>
            <person name="Myers E.W."/>
            <person name="Teeling E.C."/>
        </authorList>
    </citation>
    <scope>NUCLEOTIDE SEQUENCE [LARGE SCALE GENOMIC DNA]</scope>
    <source>
        <strain evidence="1">MMyoMyo1</strain>
        <tissue evidence="1">Flight muscle</tissue>
    </source>
</reference>
<dbReference type="EMBL" id="JABWUV010000002">
    <property type="protein sequence ID" value="KAF6379530.1"/>
    <property type="molecule type" value="Genomic_DNA"/>
</dbReference>